<dbReference type="Proteomes" id="UP000192678">
    <property type="component" value="Unassembled WGS sequence"/>
</dbReference>
<organism evidence="1 2">
    <name type="scientific">Pedobacter nyackensis</name>
    <dbReference type="NCBI Taxonomy" id="475255"/>
    <lineage>
        <taxon>Bacteria</taxon>
        <taxon>Pseudomonadati</taxon>
        <taxon>Bacteroidota</taxon>
        <taxon>Sphingobacteriia</taxon>
        <taxon>Sphingobacteriales</taxon>
        <taxon>Sphingobacteriaceae</taxon>
        <taxon>Pedobacter</taxon>
    </lineage>
</organism>
<accession>A0A1W2A0Y4</accession>
<sequence length="203" mass="22846">MIFLNKLTYIPTTNSKQQVNIPKTALAVWHSGARGKTQTVREFANFLLTSYPHYKPIFPLPALAPPVGDFRLVVEINGVIVGVESQGDPHTGLKDRLIDLADNYHCDIIISTSRTRGETVIAVDHLHYSKGFQIIWTSTYQISGTVKLVTSTHFKKFRHKRSGGHHLIIVLLNRVEVAPVSDVAALDWTYQRERSSFSLFAYS</sequence>
<name>A0A1W2A0Y4_9SPHI</name>
<dbReference type="AlphaFoldDB" id="A0A1W2A0Y4"/>
<evidence type="ECO:0000313" key="2">
    <source>
        <dbReference type="Proteomes" id="UP000192678"/>
    </source>
</evidence>
<protein>
    <submittedName>
        <fullName evidence="1">Uncharacterized protein</fullName>
    </submittedName>
</protein>
<gene>
    <name evidence="1" type="ORF">SAMN04488101_101203</name>
</gene>
<reference evidence="1 2" key="1">
    <citation type="submission" date="2017-04" db="EMBL/GenBank/DDBJ databases">
        <authorList>
            <person name="Afonso C.L."/>
            <person name="Miller P.J."/>
            <person name="Scott M.A."/>
            <person name="Spackman E."/>
            <person name="Goraichik I."/>
            <person name="Dimitrov K.M."/>
            <person name="Suarez D.L."/>
            <person name="Swayne D.E."/>
        </authorList>
    </citation>
    <scope>NUCLEOTIDE SEQUENCE [LARGE SCALE GENOMIC DNA]</scope>
    <source>
        <strain evidence="1 2">DSM 19625</strain>
    </source>
</reference>
<evidence type="ECO:0000313" key="1">
    <source>
        <dbReference type="EMBL" id="SMC53968.1"/>
    </source>
</evidence>
<dbReference type="EMBL" id="FWYB01000001">
    <property type="protein sequence ID" value="SMC53968.1"/>
    <property type="molecule type" value="Genomic_DNA"/>
</dbReference>
<proteinExistence type="predicted"/>
<keyword evidence="2" id="KW-1185">Reference proteome</keyword>